<sequence>MRYPDWPIRLNEYIAEVQKKEFKLGEHDCCTFAAGAIEAMTGIDWMPEFRGHYDDWQSAEDALDEIGYDNLYKTLAKKFGPAVIGQKGRKGDLAFYEGSCGIVLGRYAMFLGENGYAYVLLRRLQRAFRVD</sequence>
<feature type="domain" description="DUF6950" evidence="1">
    <location>
        <begin position="1"/>
        <end position="130"/>
    </location>
</feature>
<gene>
    <name evidence="2" type="ORF">LCGC14_1812790</name>
</gene>
<accession>A0A0F9J0Y6</accession>
<dbReference type="EMBL" id="LAZR01017637">
    <property type="protein sequence ID" value="KKL99600.1"/>
    <property type="molecule type" value="Genomic_DNA"/>
</dbReference>
<evidence type="ECO:0000259" key="1">
    <source>
        <dbReference type="Pfam" id="PF22262"/>
    </source>
</evidence>
<name>A0A0F9J0Y6_9ZZZZ</name>
<dbReference type="Pfam" id="PF22262">
    <property type="entry name" value="DUF6950"/>
    <property type="match status" value="1"/>
</dbReference>
<reference evidence="2" key="1">
    <citation type="journal article" date="2015" name="Nature">
        <title>Complex archaea that bridge the gap between prokaryotes and eukaryotes.</title>
        <authorList>
            <person name="Spang A."/>
            <person name="Saw J.H."/>
            <person name="Jorgensen S.L."/>
            <person name="Zaremba-Niedzwiedzka K."/>
            <person name="Martijn J."/>
            <person name="Lind A.E."/>
            <person name="van Eijk R."/>
            <person name="Schleper C."/>
            <person name="Guy L."/>
            <person name="Ettema T.J."/>
        </authorList>
    </citation>
    <scope>NUCLEOTIDE SEQUENCE</scope>
</reference>
<proteinExistence type="predicted"/>
<comment type="caution">
    <text evidence="2">The sequence shown here is derived from an EMBL/GenBank/DDBJ whole genome shotgun (WGS) entry which is preliminary data.</text>
</comment>
<evidence type="ECO:0000313" key="2">
    <source>
        <dbReference type="EMBL" id="KKL99600.1"/>
    </source>
</evidence>
<protein>
    <recommendedName>
        <fullName evidence="1">DUF6950 domain-containing protein</fullName>
    </recommendedName>
</protein>
<organism evidence="2">
    <name type="scientific">marine sediment metagenome</name>
    <dbReference type="NCBI Taxonomy" id="412755"/>
    <lineage>
        <taxon>unclassified sequences</taxon>
        <taxon>metagenomes</taxon>
        <taxon>ecological metagenomes</taxon>
    </lineage>
</organism>
<dbReference type="InterPro" id="IPR053802">
    <property type="entry name" value="DUF6950"/>
</dbReference>
<dbReference type="AlphaFoldDB" id="A0A0F9J0Y6"/>